<dbReference type="Pfam" id="PF05592">
    <property type="entry name" value="Bac_rhamnosid"/>
    <property type="match status" value="1"/>
</dbReference>
<dbReference type="InterPro" id="IPR008928">
    <property type="entry name" value="6-hairpin_glycosidase_sf"/>
</dbReference>
<protein>
    <recommendedName>
        <fullName evidence="2">alpha-L-rhamnosidase</fullName>
        <ecNumber evidence="2">3.2.1.40</ecNumber>
    </recommendedName>
</protein>
<dbReference type="Pfam" id="PF17390">
    <property type="entry name" value="Bac_rhamnosid_C"/>
    <property type="match status" value="1"/>
</dbReference>
<keyword evidence="10" id="KW-1185">Reference proteome</keyword>
<feature type="domain" description="Alpha-L-rhamnosidase six-hairpin glycosidase" evidence="7">
    <location>
        <begin position="507"/>
        <end position="848"/>
    </location>
</feature>
<dbReference type="GO" id="GO:0016787">
    <property type="term" value="F:hydrolase activity"/>
    <property type="evidence" value="ECO:0007669"/>
    <property type="project" value="UniProtKB-KW"/>
</dbReference>
<dbReference type="InterPro" id="IPR013783">
    <property type="entry name" value="Ig-like_fold"/>
</dbReference>
<feature type="chain" id="PRO_5046422325" description="alpha-L-rhamnosidase" evidence="4">
    <location>
        <begin position="20"/>
        <end position="961"/>
    </location>
</feature>
<reference evidence="9 10" key="1">
    <citation type="submission" date="2020-08" db="EMBL/GenBank/DDBJ databases">
        <title>Genome public.</title>
        <authorList>
            <person name="Liu C."/>
            <person name="Sun Q."/>
        </authorList>
    </citation>
    <scope>NUCLEOTIDE SEQUENCE [LARGE SCALE GENOMIC DNA]</scope>
    <source>
        <strain evidence="9 10">New-7</strain>
    </source>
</reference>
<name>A0ABR7CNT0_9BACT</name>
<dbReference type="InterPro" id="IPR013737">
    <property type="entry name" value="Bac_rhamnosid_N"/>
</dbReference>
<dbReference type="RefSeq" id="WP_118655885.1">
    <property type="nucleotide sequence ID" value="NZ_JACOOK010000003.1"/>
</dbReference>
<dbReference type="Gene3D" id="1.50.10.10">
    <property type="match status" value="1"/>
</dbReference>
<sequence>MKRIILLGLLLAGNIGLRAAGTEGLRCEYLDNPLGIDVTSPRLSWKVVSGKRGDCQTAYRILVASSAELLKKDRGDLWDSGRVPSDRSIQVEYAGKPLESRMRCYWKVQVWDAAGKAGPWSEPAMWSMGLLTERDWGGARWIAYRDDAQWREQWQAHKDRENSHREPTWPWFVGTGRTIWELYDMASPHYDPSPLFRKEFALGKKVKAATLYVTGVGYYEAFLNGKKIGDHVLDPAWTNFHKRTFYVTYDVTADVRRGDNALGIMVGRGQYNPLCNDIWRLGSSLWVGQPKAIALLSVEYADGTTADIVTDGSWTTAGGPILYDDTRHGELYDAREEKAGWNRPGFVADGWRPAAVVDGSGPLYAQMMPPVRCFAPIAPVKTFDKGNGRTAYDIGRNIAGWARVRVSGPAGARVLVEYCELPSDPELVPDIHPSKMKFKIGDPDYASFYDKSINIRQQNGYILKGGGPETFECRFSYKGFQYIRVTADEGVTVERVEGVPVHTDVADAGSFVCSNETVNRLQQMSRATLLNNIHSIPTDCPHREKQGWTADTYMTDQTAIYNFDMAAFYAKWATDLAGTADRNGGLCTVAPSTGYDQSISTVWPAAIVFVPWDLLCYYGDRRVVERHYETMKRFAESSLLRQADGKPEIIREVLGDWVSPHMTLSDTLQSYEMAPPEGLTLYGTASHYRVVKYLAGIARYLDRPQEAERMDAWAARIAESFNREFFDPATKTYHGDKPTPYRQAANVVPLEYGIVPQSDRDAVQRNLISDLQKYDGRIGTGFVGTMALMDLLPQVDPELAYRLATQPAYPGWGFMVANGANTMWETWDGSASRNHPPFCLISGYFYKYLAGIRCVSEYPGFKRFVIDPSVVGDLTFVEAWHDSMYGRIESGWKRDGERLTLDVTVPVNTSAVVHVPAASAEGITESGRPAAEAPGVRFLRMENGKALYEVVSGTYRFQSSI</sequence>
<evidence type="ECO:0000259" key="7">
    <source>
        <dbReference type="Pfam" id="PF17389"/>
    </source>
</evidence>
<dbReference type="Gene3D" id="2.60.420.10">
    <property type="entry name" value="Maltose phosphorylase, domain 3"/>
    <property type="match status" value="1"/>
</dbReference>
<evidence type="ECO:0000259" key="6">
    <source>
        <dbReference type="Pfam" id="PF08531"/>
    </source>
</evidence>
<dbReference type="Pfam" id="PF17389">
    <property type="entry name" value="Bac_rhamnosid6H"/>
    <property type="match status" value="1"/>
</dbReference>
<comment type="caution">
    <text evidence="9">The sequence shown here is derived from an EMBL/GenBank/DDBJ whole genome shotgun (WGS) entry which is preliminary data.</text>
</comment>
<dbReference type="InterPro" id="IPR035396">
    <property type="entry name" value="Bac_rhamnosid6H"/>
</dbReference>
<dbReference type="Gene3D" id="2.60.120.260">
    <property type="entry name" value="Galactose-binding domain-like"/>
    <property type="match status" value="2"/>
</dbReference>
<dbReference type="InterPro" id="IPR008902">
    <property type="entry name" value="Rhamnosid_concanavalin"/>
</dbReference>
<dbReference type="InterPro" id="IPR016007">
    <property type="entry name" value="Alpha_rhamnosid"/>
</dbReference>
<feature type="domain" description="Bacterial alpha-L-rhamnosidase N-terminal" evidence="6">
    <location>
        <begin position="204"/>
        <end position="373"/>
    </location>
</feature>
<evidence type="ECO:0000256" key="4">
    <source>
        <dbReference type="SAM" id="SignalP"/>
    </source>
</evidence>
<evidence type="ECO:0000256" key="2">
    <source>
        <dbReference type="ARBA" id="ARBA00012652"/>
    </source>
</evidence>
<evidence type="ECO:0000256" key="3">
    <source>
        <dbReference type="ARBA" id="ARBA00022801"/>
    </source>
</evidence>
<keyword evidence="4" id="KW-0732">Signal</keyword>
<dbReference type="EMBL" id="JACOOK010000003">
    <property type="protein sequence ID" value="MBC5616845.1"/>
    <property type="molecule type" value="Genomic_DNA"/>
</dbReference>
<dbReference type="InterPro" id="IPR008979">
    <property type="entry name" value="Galactose-bd-like_sf"/>
</dbReference>
<dbReference type="Pfam" id="PF08531">
    <property type="entry name" value="Bac_rhamnosid_N"/>
    <property type="match status" value="1"/>
</dbReference>
<dbReference type="Pfam" id="PF25788">
    <property type="entry name" value="Ig_Rha78A_N"/>
    <property type="match status" value="1"/>
</dbReference>
<gene>
    <name evidence="9" type="ORF">H8S08_07400</name>
</gene>
<comment type="catalytic activity">
    <reaction evidence="1">
        <text>Hydrolysis of terminal non-reducing alpha-L-rhamnose residues in alpha-L-rhamnosides.</text>
        <dbReference type="EC" id="3.2.1.40"/>
    </reaction>
</comment>
<dbReference type="PANTHER" id="PTHR33307">
    <property type="entry name" value="ALPHA-RHAMNOSIDASE (EUROFUNG)"/>
    <property type="match status" value="1"/>
</dbReference>
<feature type="signal peptide" evidence="4">
    <location>
        <begin position="1"/>
        <end position="19"/>
    </location>
</feature>
<dbReference type="InterPro" id="IPR012341">
    <property type="entry name" value="6hp_glycosidase-like_sf"/>
</dbReference>
<evidence type="ECO:0000259" key="5">
    <source>
        <dbReference type="Pfam" id="PF05592"/>
    </source>
</evidence>
<dbReference type="SUPFAM" id="SSF48208">
    <property type="entry name" value="Six-hairpin glycosidases"/>
    <property type="match status" value="1"/>
</dbReference>
<dbReference type="PANTHER" id="PTHR33307:SF6">
    <property type="entry name" value="ALPHA-RHAMNOSIDASE (EUROFUNG)-RELATED"/>
    <property type="match status" value="1"/>
</dbReference>
<evidence type="ECO:0000313" key="9">
    <source>
        <dbReference type="EMBL" id="MBC5616845.1"/>
    </source>
</evidence>
<proteinExistence type="predicted"/>
<dbReference type="EC" id="3.2.1.40" evidence="2"/>
<accession>A0ABR7CNT0</accession>
<dbReference type="InterPro" id="IPR035398">
    <property type="entry name" value="Bac_rhamnosid_C"/>
</dbReference>
<dbReference type="PIRSF" id="PIRSF010631">
    <property type="entry name" value="A-rhamnsds"/>
    <property type="match status" value="1"/>
</dbReference>
<evidence type="ECO:0000313" key="10">
    <source>
        <dbReference type="Proteomes" id="UP000636891"/>
    </source>
</evidence>
<keyword evidence="3 9" id="KW-0378">Hydrolase</keyword>
<feature type="domain" description="Alpha-L-rhamnosidase concanavalin-like" evidence="5">
    <location>
        <begin position="387"/>
        <end position="501"/>
    </location>
</feature>
<dbReference type="SUPFAM" id="SSF49785">
    <property type="entry name" value="Galactose-binding domain-like"/>
    <property type="match status" value="1"/>
</dbReference>
<dbReference type="Gene3D" id="2.60.40.10">
    <property type="entry name" value="Immunoglobulins"/>
    <property type="match status" value="1"/>
</dbReference>
<feature type="domain" description="Alpha-L-rhamnosidase C-terminal" evidence="8">
    <location>
        <begin position="851"/>
        <end position="926"/>
    </location>
</feature>
<evidence type="ECO:0000259" key="8">
    <source>
        <dbReference type="Pfam" id="PF17390"/>
    </source>
</evidence>
<evidence type="ECO:0000256" key="1">
    <source>
        <dbReference type="ARBA" id="ARBA00001445"/>
    </source>
</evidence>
<organism evidence="9 10">
    <name type="scientific">Alistipes hominis</name>
    <dbReference type="NCBI Taxonomy" id="2763015"/>
    <lineage>
        <taxon>Bacteria</taxon>
        <taxon>Pseudomonadati</taxon>
        <taxon>Bacteroidota</taxon>
        <taxon>Bacteroidia</taxon>
        <taxon>Bacteroidales</taxon>
        <taxon>Rikenellaceae</taxon>
        <taxon>Alistipes</taxon>
    </lineage>
</organism>
<dbReference type="Proteomes" id="UP000636891">
    <property type="component" value="Unassembled WGS sequence"/>
</dbReference>